<sequence>MIAPVKCLLASALAVTVVNGHGYMTDPKVTFTAQAGDPTQYIATIESTASGLTGTFNGAPSDNVAAFTKAFGSSKYSSLKEFINDKATVTVTGATLTCGSCDPKEEAQPMPKSTMEWSHSDSEGFTASHEGPCEVWCDDVRTFQDDDCPANYPMVPAQLPFDRDACMGSSTLTFYWMAMHSSTWQVYVNCAPLASTTSSGATSKYAVGSSSSKTSNSTSPATTDAPSTATDAPTAQTTTAPSTPSTTTAPSTPSTTTAPSTPSWTTAPSTPSATTAPSTTSAPETTTAPTTDQSDCGSYDVAGSESECGSYDVAGSESDCGSYGVAGSESDCGSYGVAGGSGDDVTQTAGSQTSFDFNAAKGTNNAGTVAPYV</sequence>
<feature type="compositionally biased region" description="Low complexity" evidence="1">
    <location>
        <begin position="209"/>
        <end position="291"/>
    </location>
</feature>
<dbReference type="Proteomes" id="UP000005238">
    <property type="component" value="Unassembled WGS sequence"/>
</dbReference>
<name>H3GNH7_PHYRM</name>
<evidence type="ECO:0000256" key="2">
    <source>
        <dbReference type="SAM" id="SignalP"/>
    </source>
</evidence>
<dbReference type="eggNOG" id="ENOG502RRXG">
    <property type="taxonomic scope" value="Eukaryota"/>
</dbReference>
<dbReference type="VEuPathDB" id="FungiDB:KRP22_15079"/>
<dbReference type="InParanoid" id="H3GNH7"/>
<protein>
    <submittedName>
        <fullName evidence="3">Uncharacterized protein</fullName>
    </submittedName>
</protein>
<dbReference type="AlphaFoldDB" id="H3GNH7"/>
<evidence type="ECO:0000313" key="3">
    <source>
        <dbReference type="EnsemblProtists" id="Phyra78161"/>
    </source>
</evidence>
<feature type="region of interest" description="Disordered" evidence="1">
    <location>
        <begin position="197"/>
        <end position="307"/>
    </location>
</feature>
<reference evidence="4" key="1">
    <citation type="journal article" date="2006" name="Science">
        <title>Phytophthora genome sequences uncover evolutionary origins and mechanisms of pathogenesis.</title>
        <authorList>
            <person name="Tyler B.M."/>
            <person name="Tripathy S."/>
            <person name="Zhang X."/>
            <person name="Dehal P."/>
            <person name="Jiang R.H."/>
            <person name="Aerts A."/>
            <person name="Arredondo F.D."/>
            <person name="Baxter L."/>
            <person name="Bensasson D."/>
            <person name="Beynon J.L."/>
            <person name="Chapman J."/>
            <person name="Damasceno C.M."/>
            <person name="Dorrance A.E."/>
            <person name="Dou D."/>
            <person name="Dickerman A.W."/>
            <person name="Dubchak I.L."/>
            <person name="Garbelotto M."/>
            <person name="Gijzen M."/>
            <person name="Gordon S.G."/>
            <person name="Govers F."/>
            <person name="Grunwald N.J."/>
            <person name="Huang W."/>
            <person name="Ivors K.L."/>
            <person name="Jones R.W."/>
            <person name="Kamoun S."/>
            <person name="Krampis K."/>
            <person name="Lamour K.H."/>
            <person name="Lee M.K."/>
            <person name="McDonald W.H."/>
            <person name="Medina M."/>
            <person name="Meijer H.J."/>
            <person name="Nordberg E.K."/>
            <person name="Maclean D.J."/>
            <person name="Ospina-Giraldo M.D."/>
            <person name="Morris P.F."/>
            <person name="Phuntumart V."/>
            <person name="Putnam N.H."/>
            <person name="Rash S."/>
            <person name="Rose J.K."/>
            <person name="Sakihama Y."/>
            <person name="Salamov A.A."/>
            <person name="Savidor A."/>
            <person name="Scheuring C.F."/>
            <person name="Smith B.M."/>
            <person name="Sobral B.W."/>
            <person name="Terry A."/>
            <person name="Torto-Alalibo T.A."/>
            <person name="Win J."/>
            <person name="Xu Z."/>
            <person name="Zhang H."/>
            <person name="Grigoriev I.V."/>
            <person name="Rokhsar D.S."/>
            <person name="Boore J.L."/>
        </authorList>
    </citation>
    <scope>NUCLEOTIDE SEQUENCE [LARGE SCALE GENOMIC DNA]</scope>
    <source>
        <strain evidence="4">Pr102</strain>
    </source>
</reference>
<evidence type="ECO:0000313" key="4">
    <source>
        <dbReference type="Proteomes" id="UP000005238"/>
    </source>
</evidence>
<feature type="chain" id="PRO_5003587616" evidence="2">
    <location>
        <begin position="21"/>
        <end position="373"/>
    </location>
</feature>
<dbReference type="VEuPathDB" id="FungiDB:KRP22_15071"/>
<feature type="region of interest" description="Disordered" evidence="1">
    <location>
        <begin position="102"/>
        <end position="126"/>
    </location>
</feature>
<feature type="signal peptide" evidence="2">
    <location>
        <begin position="1"/>
        <end position="20"/>
    </location>
</feature>
<dbReference type="EMBL" id="DS566026">
    <property type="status" value="NOT_ANNOTATED_CDS"/>
    <property type="molecule type" value="Genomic_DNA"/>
</dbReference>
<keyword evidence="2" id="KW-0732">Signal</keyword>
<dbReference type="EnsemblProtists" id="Phyra78161">
    <property type="protein sequence ID" value="Phyra78161"/>
    <property type="gene ID" value="Phyra78161"/>
</dbReference>
<dbReference type="OMA" id="YWMAMHS"/>
<organism evidence="3 4">
    <name type="scientific">Phytophthora ramorum</name>
    <name type="common">Sudden oak death agent</name>
    <dbReference type="NCBI Taxonomy" id="164328"/>
    <lineage>
        <taxon>Eukaryota</taxon>
        <taxon>Sar</taxon>
        <taxon>Stramenopiles</taxon>
        <taxon>Oomycota</taxon>
        <taxon>Peronosporomycetes</taxon>
        <taxon>Peronosporales</taxon>
        <taxon>Peronosporaceae</taxon>
        <taxon>Phytophthora</taxon>
    </lineage>
</organism>
<dbReference type="STRING" id="164328.H3GNH7"/>
<dbReference type="HOGENOM" id="CLU_046500_0_3_1"/>
<reference evidence="3" key="2">
    <citation type="submission" date="2015-06" db="UniProtKB">
        <authorList>
            <consortium name="EnsemblProtists"/>
        </authorList>
    </citation>
    <scope>IDENTIFICATION</scope>
    <source>
        <strain evidence="3">Pr102</strain>
    </source>
</reference>
<keyword evidence="4" id="KW-1185">Reference proteome</keyword>
<dbReference type="VEuPathDB" id="FungiDB:KRP23_14913"/>
<evidence type="ECO:0000256" key="1">
    <source>
        <dbReference type="SAM" id="MobiDB-lite"/>
    </source>
</evidence>
<accession>H3GNH7</accession>
<proteinExistence type="predicted"/>
<dbReference type="VEuPathDB" id="FungiDB:KRP23_14898"/>